<dbReference type="STRING" id="5486.A0A367XL86"/>
<gene>
    <name evidence="4" type="ORF">Cantr_04633</name>
</gene>
<dbReference type="GO" id="GO:0005739">
    <property type="term" value="C:mitochondrion"/>
    <property type="evidence" value="ECO:0007669"/>
    <property type="project" value="UniProtKB-SubCell"/>
</dbReference>
<dbReference type="EMBL" id="QLNQ01000030">
    <property type="protein sequence ID" value="RCK54405.1"/>
    <property type="molecule type" value="Genomic_DNA"/>
</dbReference>
<dbReference type="Pfam" id="PF13041">
    <property type="entry name" value="PPR_2"/>
    <property type="match status" value="1"/>
</dbReference>
<proteinExistence type="predicted"/>
<dbReference type="Proteomes" id="UP000253472">
    <property type="component" value="Unassembled WGS sequence"/>
</dbReference>
<evidence type="ECO:0000256" key="2">
    <source>
        <dbReference type="ARBA" id="ARBA00044527"/>
    </source>
</evidence>
<evidence type="ECO:0000256" key="3">
    <source>
        <dbReference type="SAM" id="MobiDB-lite"/>
    </source>
</evidence>
<comment type="caution">
    <text evidence="4">The sequence shown here is derived from an EMBL/GenBank/DDBJ whole genome shotgun (WGS) entry which is preliminary data.</text>
</comment>
<name>A0A367XL86_9ASCO</name>
<dbReference type="OrthoDB" id="185373at2759"/>
<dbReference type="Gene3D" id="1.25.40.10">
    <property type="entry name" value="Tetratricopeptide repeat domain"/>
    <property type="match status" value="1"/>
</dbReference>
<dbReference type="AlphaFoldDB" id="A0A367XL86"/>
<dbReference type="InterPro" id="IPR011990">
    <property type="entry name" value="TPR-like_helical_dom_sf"/>
</dbReference>
<reference evidence="4 5" key="1">
    <citation type="submission" date="2018-06" db="EMBL/GenBank/DDBJ databases">
        <title>Whole genome sequencing of Candida tropicalis (genome annotated by CSBL at Korea University).</title>
        <authorList>
            <person name="Ahn J."/>
        </authorList>
    </citation>
    <scope>NUCLEOTIDE SEQUENCE [LARGE SCALE GENOMIC DNA]</scope>
    <source>
        <strain evidence="4 5">ATCC 20962</strain>
    </source>
</reference>
<dbReference type="InterPro" id="IPR002885">
    <property type="entry name" value="PPR_rpt"/>
</dbReference>
<sequence>MLRAVKCMRQPFTTRRTFLQSPLLAAVSKHKSKKIKEKLFEAVVNDDVYSDHPRKNKKFESLSGNAYLLNKALKLLKDKYDAVAFVNAENQPLNIHTLAPFDLKYLLPKARMIFDNLLRIKAATGRQIDRNLALSLLGTNGAHLSNSHYIAYNVNELLRVDGDTERALYLCRIAAKDSAVIGMNLIMQWLLKHGKVDEALQMFTKRRKSGIPSDDYTYITLFHGIASNLRWGYPNRAHVFEAMKIFDKWKKDMAKEEKPIPTEGFNACLGVLVKDFKDRQALAWKFFDELQADKQKGTKAIRADSRTFTVLLYGIQRYFDVEKSVILRDKKVSKNERMLALMDLEAGRIKMYDIVMRKVKASALPPNPTGDIIQDREVIKLWNARKIEIDMPLISTFLNSLCNNSSGTGVTSHLGSHYLYNQAALSILRSVSPDIEDILAAVKKVLGTRVDLPSEECKTETDKRYQQAVRNPGRAVSRFRYVQGLEGLDPTKVIAELDIADFNPEVIRPVKTRFSKELVPLIDFTRKTDPAQPAPEHSVSKYLLAQLFDCLVNMGKWNEFIVAYWYSMIRWGGLRVDFDVVKNTKNVAAGVLEGKEIKASERKYEVVTSIVDEVTFDMLVTKTLEDTTRPRKGLTQTSALLEVFALSVTSKFNPTAKVTPSSNTIQRIWQVLDRDIDYYSVYNEAAHKDRGLSTISFVQLEDLTKNLSVLNKVAMDKTLKYTNWKRPSSEHYAKLNQLLKKVYSYTWSDFSRSETIRVHKLLVKGCIKYFKPQVLINAKDDTTEYPHCLETSMNYLKNALKNADNLTGDDLALSKAFKKLDHLKPQKDGKKVLQELKEAVREVFGAINVDVVPAAKTSVKNTKQGQRGIAEKVHTKEETAESEAAKEEPKEAVAAAAAARIT</sequence>
<evidence type="ECO:0000256" key="1">
    <source>
        <dbReference type="ARBA" id="ARBA00004173"/>
    </source>
</evidence>
<keyword evidence="5" id="KW-1185">Reference proteome</keyword>
<comment type="subcellular location">
    <subcellularLocation>
        <location evidence="1">Mitochondrion</location>
    </subcellularLocation>
</comment>
<accession>A0A367XL86</accession>
<evidence type="ECO:0000313" key="5">
    <source>
        <dbReference type="Proteomes" id="UP000253472"/>
    </source>
</evidence>
<feature type="compositionally biased region" description="Basic and acidic residues" evidence="3">
    <location>
        <begin position="869"/>
        <end position="891"/>
    </location>
</feature>
<feature type="compositionally biased region" description="Low complexity" evidence="3">
    <location>
        <begin position="892"/>
        <end position="902"/>
    </location>
</feature>
<protein>
    <recommendedName>
        <fullName evidence="2">Mitochondrial 15S rRNA processing factor CCM1</fullName>
    </recommendedName>
</protein>
<evidence type="ECO:0000313" key="4">
    <source>
        <dbReference type="EMBL" id="RCK54405.1"/>
    </source>
</evidence>
<feature type="region of interest" description="Disordered" evidence="3">
    <location>
        <begin position="862"/>
        <end position="902"/>
    </location>
</feature>
<organism evidence="4 5">
    <name type="scientific">Candida viswanathii</name>
    <dbReference type="NCBI Taxonomy" id="5486"/>
    <lineage>
        <taxon>Eukaryota</taxon>
        <taxon>Fungi</taxon>
        <taxon>Dikarya</taxon>
        <taxon>Ascomycota</taxon>
        <taxon>Saccharomycotina</taxon>
        <taxon>Pichiomycetes</taxon>
        <taxon>Debaryomycetaceae</taxon>
        <taxon>Candida/Lodderomyces clade</taxon>
        <taxon>Candida</taxon>
    </lineage>
</organism>